<organism evidence="5 6">
    <name type="scientific">Carpinus fangiana</name>
    <dbReference type="NCBI Taxonomy" id="176857"/>
    <lineage>
        <taxon>Eukaryota</taxon>
        <taxon>Viridiplantae</taxon>
        <taxon>Streptophyta</taxon>
        <taxon>Embryophyta</taxon>
        <taxon>Tracheophyta</taxon>
        <taxon>Spermatophyta</taxon>
        <taxon>Magnoliopsida</taxon>
        <taxon>eudicotyledons</taxon>
        <taxon>Gunneridae</taxon>
        <taxon>Pentapetalae</taxon>
        <taxon>rosids</taxon>
        <taxon>fabids</taxon>
        <taxon>Fagales</taxon>
        <taxon>Betulaceae</taxon>
        <taxon>Carpinus</taxon>
    </lineage>
</organism>
<dbReference type="Gene3D" id="3.50.50.60">
    <property type="entry name" value="FAD/NAD(P)-binding domain"/>
    <property type="match status" value="1"/>
</dbReference>
<dbReference type="PANTHER" id="PTHR10598:SF0">
    <property type="entry name" value="SET1_ASH2 HISTONE METHYLTRANSFERASE COMPLEX SUBUNIT ASH2"/>
    <property type="match status" value="1"/>
</dbReference>
<comment type="subcellular location">
    <subcellularLocation>
        <location evidence="1">Nucleus</location>
    </subcellularLocation>
</comment>
<feature type="region of interest" description="Disordered" evidence="3">
    <location>
        <begin position="405"/>
        <end position="426"/>
    </location>
</feature>
<dbReference type="GO" id="GO:0000976">
    <property type="term" value="F:transcription cis-regulatory region binding"/>
    <property type="evidence" value="ECO:0007669"/>
    <property type="project" value="TreeGrafter"/>
</dbReference>
<feature type="compositionally biased region" description="Polar residues" evidence="3">
    <location>
        <begin position="231"/>
        <end position="243"/>
    </location>
</feature>
<evidence type="ECO:0000256" key="2">
    <source>
        <dbReference type="ARBA" id="ARBA00023242"/>
    </source>
</evidence>
<evidence type="ECO:0000259" key="4">
    <source>
        <dbReference type="SMART" id="SM00449"/>
    </source>
</evidence>
<feature type="compositionally biased region" description="Pro residues" evidence="3">
    <location>
        <begin position="1"/>
        <end position="10"/>
    </location>
</feature>
<proteinExistence type="predicted"/>
<dbReference type="OrthoDB" id="2019015at2759"/>
<feature type="region of interest" description="Disordered" evidence="3">
    <location>
        <begin position="226"/>
        <end position="245"/>
    </location>
</feature>
<comment type="caution">
    <text evidence="5">The sequence shown here is derived from an EMBL/GenBank/DDBJ whole genome shotgun (WGS) entry which is preliminary data.</text>
</comment>
<protein>
    <recommendedName>
        <fullName evidence="4">SPRY domain-containing protein</fullName>
    </recommendedName>
</protein>
<dbReference type="InterPro" id="IPR037353">
    <property type="entry name" value="ASH2"/>
</dbReference>
<feature type="region of interest" description="Disordered" evidence="3">
    <location>
        <begin position="1"/>
        <end position="90"/>
    </location>
</feature>
<dbReference type="EMBL" id="VIBQ01000017">
    <property type="protein sequence ID" value="KAB8360936.1"/>
    <property type="molecule type" value="Genomic_DNA"/>
</dbReference>
<dbReference type="CDD" id="cd12872">
    <property type="entry name" value="SPRY_Ash2"/>
    <property type="match status" value="1"/>
</dbReference>
<dbReference type="AlphaFoldDB" id="A0A5N6KZ42"/>
<dbReference type="InterPro" id="IPR043136">
    <property type="entry name" value="B30.2/SPRY_sf"/>
</dbReference>
<dbReference type="Proteomes" id="UP000327013">
    <property type="component" value="Unassembled WGS sequence"/>
</dbReference>
<keyword evidence="2" id="KW-0539">Nucleus</keyword>
<dbReference type="InterPro" id="IPR036188">
    <property type="entry name" value="FAD/NAD-bd_sf"/>
</dbReference>
<dbReference type="SUPFAM" id="SSF49899">
    <property type="entry name" value="Concanavalin A-like lectins/glucanases"/>
    <property type="match status" value="1"/>
</dbReference>
<dbReference type="Pfam" id="PF13450">
    <property type="entry name" value="NAD_binding_8"/>
    <property type="match status" value="1"/>
</dbReference>
<dbReference type="InterPro" id="IPR013320">
    <property type="entry name" value="ConA-like_dom_sf"/>
</dbReference>
<keyword evidence="6" id="KW-1185">Reference proteome</keyword>
<dbReference type="SUPFAM" id="SSF51971">
    <property type="entry name" value="Nucleotide-binding domain"/>
    <property type="match status" value="1"/>
</dbReference>
<evidence type="ECO:0000313" key="5">
    <source>
        <dbReference type="EMBL" id="KAB8360936.1"/>
    </source>
</evidence>
<feature type="compositionally biased region" description="Basic and acidic residues" evidence="3">
    <location>
        <begin position="408"/>
        <end position="422"/>
    </location>
</feature>
<evidence type="ECO:0000256" key="1">
    <source>
        <dbReference type="ARBA" id="ARBA00004123"/>
    </source>
</evidence>
<accession>A0A5N6KZ42</accession>
<name>A0A5N6KZ42_9ROSI</name>
<feature type="compositionally biased region" description="Basic and acidic residues" evidence="3">
    <location>
        <begin position="50"/>
        <end position="66"/>
    </location>
</feature>
<dbReference type="InterPro" id="IPR003877">
    <property type="entry name" value="SPRY_dom"/>
</dbReference>
<reference evidence="5 6" key="1">
    <citation type="submission" date="2019-06" db="EMBL/GenBank/DDBJ databases">
        <title>A chromosomal-level reference genome of Carpinus fangiana (Coryloideae, Betulaceae).</title>
        <authorList>
            <person name="Yang X."/>
            <person name="Wang Z."/>
            <person name="Zhang L."/>
            <person name="Hao G."/>
            <person name="Liu J."/>
            <person name="Yang Y."/>
        </authorList>
    </citation>
    <scope>NUCLEOTIDE SEQUENCE [LARGE SCALE GENOMIC DNA]</scope>
    <source>
        <strain evidence="5">Cfa_2016G</strain>
        <tissue evidence="5">Leaf</tissue>
    </source>
</reference>
<sequence>MADAPSPPQTSTPSLVPMKRTIEDDHAPNVSSPLNPDAKPRPSATPKPAIVREQRERKDSAKKRESTAAVRDVTPDKAGKKAKNVAAGPSVAPSPIRYNHTLPREAFQYSNKDLLWAPHEPEPICTDDGVELKRPFDGVENKKMYRYTHCVADPKFHHSRYYRSSDEKPFGPRMSFADSDKWFHFDSSTGTLCTNEKGWRMGRANVCAREGSFYYEVKVVRGGAAPDMPADSSSHNGNGTTSIPPNPHVRMGWARREAPLDAPVGFDGYSYGLTDIRMEPMHKSRASKFLDTGIDAPIAKKSSKTAKQRAEAAKAAQFAANDNLTEGDVIGLEITLPSLSLHRKVVDGVYNPLIDTGAGIDDAFVGDIGGAPNVVRDRFPVPYKGAMYFESMELKPSKGMEAYGDRGPFARETPDPNHEDPTLRSLPGSSIKVYKNGKIVGTAFRNLMAFLPPASQPHMEKGVRTGLDDGMMGYYPAISAFSGGIAQVNFGPDFWCPPPGLGGKGISDSGPVVKAEIGGDVAMIGTEETEKSTATAAEQMAKRGTVGAHVRYVEQIAEDIMYDIIDEVDFYIQDGQDCPWTKDTARRSIVYFASGKVILRAKAMATNAPTNGSGLSKDGRKNVVIVGAGAAGMSCAATLANHPEKYKVTILERMNVCGGQATSISLDEKKYGASWMNDGVQGGSPAFKHTSHFFHKYGHDWHPVKLQVAFGKGEGSFWTNVFPSTLVEQFQGDIRKFGKVLNIIKYTMPLLGLVPIRIMLRIFFFNKDFGDKMVYPLIALFLGTGNQTANVSCAILERLFHDPNMKLWDYDSQTLLPNLPPMVTFPKLHDFYHDWRADLESKGVTIRTSTDVTGILERNSSVPSNGIKLTTRPFDPSLNDKAKQFAPQVIHDPRGDWTDGPSAAQEQTETYDELVMCVLADDAVRLLGKTSTWRERFVLRGAKFFDDITITHSDSDYFSNIYETHFKSDLAAEPRSKVQEDALKFAKGEIEENEDGEKSGYRPMYYTHSYKEDPKKIEMSFDVTNYQHQFRLKSDADNADDDSKDPGRAPVPYENHVFQSIFLDKQNSNLWTMNQIDPSKVIESKWWHQLGHRWQHYVRVVPGMMFLNGKNKTWFAGSWTLVNMHELACVSGIAAAWRLGAEYEVFDDFAETFFSNYLLLSHGVRYKRGKNKTT</sequence>
<dbReference type="GO" id="GO:0048188">
    <property type="term" value="C:Set1C/COMPASS complex"/>
    <property type="evidence" value="ECO:0007669"/>
    <property type="project" value="InterPro"/>
</dbReference>
<dbReference type="PANTHER" id="PTHR10598">
    <property type="entry name" value="SET1/ASH2 HISTONE METHYLTRANSFERASE COMPLEX SUBUNIT ASH2"/>
    <property type="match status" value="1"/>
</dbReference>
<evidence type="ECO:0000256" key="3">
    <source>
        <dbReference type="SAM" id="MobiDB-lite"/>
    </source>
</evidence>
<evidence type="ECO:0000313" key="6">
    <source>
        <dbReference type="Proteomes" id="UP000327013"/>
    </source>
</evidence>
<gene>
    <name evidence="5" type="ORF">FH972_024668</name>
</gene>
<feature type="domain" description="SPRY" evidence="4">
    <location>
        <begin position="210"/>
        <end position="494"/>
    </location>
</feature>
<dbReference type="SMART" id="SM00449">
    <property type="entry name" value="SPRY"/>
    <property type="match status" value="1"/>
</dbReference>
<dbReference type="Gene3D" id="2.60.120.920">
    <property type="match status" value="1"/>
</dbReference>